<accession>A0A0J5FRE4</accession>
<dbReference type="AlphaFoldDB" id="A0A0J5FRE4"/>
<keyword evidence="2" id="KW-1185">Reference proteome</keyword>
<name>A0A0J5FRE4_9GAMM</name>
<dbReference type="RefSeq" id="WP_047963608.1">
    <property type="nucleotide sequence ID" value="NZ_CAWMBG010000072.1"/>
</dbReference>
<dbReference type="OrthoDB" id="4021146at2"/>
<sequence>MNKDNSGLLFPKFNIATDTSDPILFNNGNNQIRVYVTYKLIANGTLIPPDIAKKASITLLNYISENPITNEGWNVADSPNDFVTQGTPPGGLESGDVQKVFYISTQNISSMRIGFKIDFNVPGYPSGTMTSSLNSDARKSIEPRLQASFIYTIKDINWDKYKATTYSGDASVVYNYYLSCNKDSYRFIKFDVNGYLSQSGYYGLCGWCLADEYKNFYGAYIWPDTPHQTQQKTIINFPGDYSSVVTIYDQYSEQGNREHLCCTWAYNHHGGSGKWNLGGPISYWWQYLETTIKVYDQYGNSGYFWLDTKNINPSYSESNNYVLDSRLHNLYNVDANDNISITQNASTPNPKLNIYDHKPPF</sequence>
<protein>
    <submittedName>
        <fullName evidence="1">Uncharacterized protein</fullName>
    </submittedName>
</protein>
<reference evidence="1 2" key="1">
    <citation type="submission" date="2015-06" db="EMBL/GenBank/DDBJ databases">
        <title>Draft Whole-Genome Sequence of the Entomopathogenic Bacterium Xenorhabdus khoisanae.</title>
        <authorList>
            <person name="Naidoo S."/>
            <person name="Featherston J."/>
            <person name="Gray V.M."/>
        </authorList>
    </citation>
    <scope>NUCLEOTIDE SEQUENCE [LARGE SCALE GENOMIC DNA]</scope>
    <source>
        <strain evidence="1 2">MCB</strain>
    </source>
</reference>
<proteinExistence type="predicted"/>
<comment type="caution">
    <text evidence="1">The sequence shown here is derived from an EMBL/GenBank/DDBJ whole genome shotgun (WGS) entry which is preliminary data.</text>
</comment>
<dbReference type="PATRIC" id="fig|880157.4.peg.2559"/>
<evidence type="ECO:0000313" key="1">
    <source>
        <dbReference type="EMBL" id="KMJ44881.1"/>
    </source>
</evidence>
<gene>
    <name evidence="1" type="ORF">AB204_12040</name>
</gene>
<dbReference type="EMBL" id="LFCV01000072">
    <property type="protein sequence ID" value="KMJ44881.1"/>
    <property type="molecule type" value="Genomic_DNA"/>
</dbReference>
<evidence type="ECO:0000313" key="2">
    <source>
        <dbReference type="Proteomes" id="UP000036277"/>
    </source>
</evidence>
<dbReference type="Proteomes" id="UP000036277">
    <property type="component" value="Unassembled WGS sequence"/>
</dbReference>
<organism evidence="1 2">
    <name type="scientific">Xenorhabdus khoisanae</name>
    <dbReference type="NCBI Taxonomy" id="880157"/>
    <lineage>
        <taxon>Bacteria</taxon>
        <taxon>Pseudomonadati</taxon>
        <taxon>Pseudomonadota</taxon>
        <taxon>Gammaproteobacteria</taxon>
        <taxon>Enterobacterales</taxon>
        <taxon>Morganellaceae</taxon>
        <taxon>Xenorhabdus</taxon>
    </lineage>
</organism>